<feature type="transmembrane region" description="Helical" evidence="6">
    <location>
        <begin position="336"/>
        <end position="355"/>
    </location>
</feature>
<dbReference type="GO" id="GO:0005886">
    <property type="term" value="C:plasma membrane"/>
    <property type="evidence" value="ECO:0007669"/>
    <property type="project" value="UniProtKB-SubCell"/>
</dbReference>
<protein>
    <recommendedName>
        <fullName evidence="11">ComEC/Rec2-related protein domain-containing protein</fullName>
    </recommendedName>
</protein>
<feature type="transmembrane region" description="Helical" evidence="6">
    <location>
        <begin position="402"/>
        <end position="427"/>
    </location>
</feature>
<keyword evidence="5 6" id="KW-0472">Membrane</keyword>
<evidence type="ECO:0000313" key="10">
    <source>
        <dbReference type="Proteomes" id="UP000177751"/>
    </source>
</evidence>
<dbReference type="PANTHER" id="PTHR30619">
    <property type="entry name" value="DNA INTERNALIZATION/COMPETENCE PROTEIN COMEC/REC2"/>
    <property type="match status" value="1"/>
</dbReference>
<dbReference type="Proteomes" id="UP000177751">
    <property type="component" value="Unassembled WGS sequence"/>
</dbReference>
<proteinExistence type="predicted"/>
<feature type="transmembrane region" description="Helical" evidence="6">
    <location>
        <begin position="267"/>
        <end position="300"/>
    </location>
</feature>
<organism evidence="9 10">
    <name type="scientific">Candidatus Staskawiczbacteria bacterium RIFOXYC1_FULL_38_18</name>
    <dbReference type="NCBI Taxonomy" id="1802229"/>
    <lineage>
        <taxon>Bacteria</taxon>
        <taxon>Candidatus Staskawicziibacteriota</taxon>
    </lineage>
</organism>
<keyword evidence="2" id="KW-1003">Cell membrane</keyword>
<evidence type="ECO:0000259" key="8">
    <source>
        <dbReference type="Pfam" id="PF13567"/>
    </source>
</evidence>
<evidence type="ECO:0000256" key="5">
    <source>
        <dbReference type="ARBA" id="ARBA00023136"/>
    </source>
</evidence>
<evidence type="ECO:0000256" key="2">
    <source>
        <dbReference type="ARBA" id="ARBA00022475"/>
    </source>
</evidence>
<evidence type="ECO:0000256" key="6">
    <source>
        <dbReference type="SAM" id="Phobius"/>
    </source>
</evidence>
<feature type="transmembrane region" description="Helical" evidence="6">
    <location>
        <begin position="468"/>
        <end position="487"/>
    </location>
</feature>
<reference evidence="9 10" key="1">
    <citation type="journal article" date="2016" name="Nat. Commun.">
        <title>Thousands of microbial genomes shed light on interconnected biogeochemical processes in an aquifer system.</title>
        <authorList>
            <person name="Anantharaman K."/>
            <person name="Brown C.T."/>
            <person name="Hug L.A."/>
            <person name="Sharon I."/>
            <person name="Castelle C.J."/>
            <person name="Probst A.J."/>
            <person name="Thomas B.C."/>
            <person name="Singh A."/>
            <person name="Wilkins M.J."/>
            <person name="Karaoz U."/>
            <person name="Brodie E.L."/>
            <person name="Williams K.H."/>
            <person name="Hubbard S.S."/>
            <person name="Banfield J.F."/>
        </authorList>
    </citation>
    <scope>NUCLEOTIDE SEQUENCE [LARGE SCALE GENOMIC DNA]</scope>
</reference>
<dbReference type="EMBL" id="MHPP01000024">
    <property type="protein sequence ID" value="OGZ84045.1"/>
    <property type="molecule type" value="Genomic_DNA"/>
</dbReference>
<feature type="transmembrane region" description="Helical" evidence="6">
    <location>
        <begin position="6"/>
        <end position="22"/>
    </location>
</feature>
<gene>
    <name evidence="9" type="ORF">A2401_00760</name>
</gene>
<dbReference type="Pfam" id="PF03772">
    <property type="entry name" value="Competence"/>
    <property type="match status" value="1"/>
</dbReference>
<evidence type="ECO:0000256" key="4">
    <source>
        <dbReference type="ARBA" id="ARBA00022989"/>
    </source>
</evidence>
<evidence type="ECO:0000256" key="1">
    <source>
        <dbReference type="ARBA" id="ARBA00004651"/>
    </source>
</evidence>
<evidence type="ECO:0000256" key="3">
    <source>
        <dbReference type="ARBA" id="ARBA00022692"/>
    </source>
</evidence>
<keyword evidence="3 6" id="KW-0812">Transmembrane</keyword>
<feature type="domain" description="DUF4131" evidence="8">
    <location>
        <begin position="31"/>
        <end position="170"/>
    </location>
</feature>
<comment type="caution">
    <text evidence="9">The sequence shown here is derived from an EMBL/GenBank/DDBJ whole genome shotgun (WGS) entry which is preliminary data.</text>
</comment>
<comment type="subcellular location">
    <subcellularLocation>
        <location evidence="1">Cell membrane</location>
        <topology evidence="1">Multi-pass membrane protein</topology>
    </subcellularLocation>
</comment>
<accession>A0A1G2JAC6</accession>
<feature type="transmembrane region" description="Helical" evidence="6">
    <location>
        <begin position="237"/>
        <end position="261"/>
    </location>
</feature>
<dbReference type="InterPro" id="IPR052159">
    <property type="entry name" value="Competence_DNA_uptake"/>
</dbReference>
<evidence type="ECO:0008006" key="11">
    <source>
        <dbReference type="Google" id="ProtNLM"/>
    </source>
</evidence>
<dbReference type="Pfam" id="PF13567">
    <property type="entry name" value="DUF4131"/>
    <property type="match status" value="1"/>
</dbReference>
<dbReference type="NCBIfam" id="TIGR00360">
    <property type="entry name" value="ComEC_N-term"/>
    <property type="match status" value="1"/>
</dbReference>
<feature type="transmembrane region" description="Helical" evidence="6">
    <location>
        <begin position="312"/>
        <end position="330"/>
    </location>
</feature>
<dbReference type="InterPro" id="IPR004477">
    <property type="entry name" value="ComEC_N"/>
</dbReference>
<feature type="transmembrane region" description="Helical" evidence="6">
    <location>
        <begin position="434"/>
        <end position="456"/>
    </location>
</feature>
<dbReference type="AlphaFoldDB" id="A0A1G2JAC6"/>
<feature type="transmembrane region" description="Helical" evidence="6">
    <location>
        <begin position="29"/>
        <end position="48"/>
    </location>
</feature>
<feature type="domain" description="ComEC/Rec2-related protein" evidence="7">
    <location>
        <begin position="213"/>
        <end position="486"/>
    </location>
</feature>
<feature type="transmembrane region" description="Helical" evidence="6">
    <location>
        <begin position="54"/>
        <end position="71"/>
    </location>
</feature>
<evidence type="ECO:0000259" key="7">
    <source>
        <dbReference type="Pfam" id="PF03772"/>
    </source>
</evidence>
<name>A0A1G2JAC6_9BACT</name>
<dbReference type="PANTHER" id="PTHR30619:SF7">
    <property type="entry name" value="BETA-LACTAMASE DOMAIN PROTEIN"/>
    <property type="match status" value="1"/>
</dbReference>
<dbReference type="STRING" id="1802229.A2401_00760"/>
<keyword evidence="4 6" id="KW-1133">Transmembrane helix</keyword>
<evidence type="ECO:0000313" key="9">
    <source>
        <dbReference type="EMBL" id="OGZ84045.1"/>
    </source>
</evidence>
<sequence length="495" mass="55898">MTPSKVLFFLSLSFIFGIFLESMAKIAQIFVWGILFAAVLFIIISVFIKKINPAIGFCVLFLVLGLLRMQISEFNIENNKLSKFNGKDPVVLSGAIIDEPDVRDTSQRIKVKISDSVVLVTTSRYPEYKYLDQLKITGKLETPTETEEFSYKKYLMKDRIYSVMGFPKIEATGKVRGSSVSAIYTGILSLKQKLRESIKKNFFPPEGLIMQGIILGDKTSIPQDVKNKLSITGISHVVAVSGQHMVILIEILMALLLAAGFYRGQAFYFSIIFICFYIVLVGLPASGIRAGIMGILYLFGQKIGRQSAGSQIIVLAGSLMLLQNPLLLIYDIGFQLSFLAVLALIHFEPFIRMFFKFLIKKFLNYKIEEKYEGGLMMLSATISAQIFTLPVIVYNFGNISFVSLIANILILPIVYYLMFFGFLSALFGAVFSPLGWILSVPCYFLMAYFMGVVNFFSKPWAYKIIENVHWVWLLISYLVIGCANHLLRKKYSRIF</sequence>
<feature type="transmembrane region" description="Helical" evidence="6">
    <location>
        <begin position="375"/>
        <end position="396"/>
    </location>
</feature>
<dbReference type="InterPro" id="IPR025405">
    <property type="entry name" value="DUF4131"/>
</dbReference>